<dbReference type="EMBL" id="CP012959">
    <property type="protein sequence ID" value="AMQ94535.1"/>
    <property type="molecule type" value="Genomic_DNA"/>
</dbReference>
<protein>
    <submittedName>
        <fullName evidence="1">Uncharacterized protein</fullName>
    </submittedName>
</protein>
<organism evidence="1 2">
    <name type="scientific">Aggregatibacter actinomycetemcomitans</name>
    <name type="common">Actinobacillus actinomycetemcomitans</name>
    <name type="synonym">Haemophilus actinomycetemcomitans</name>
    <dbReference type="NCBI Taxonomy" id="714"/>
    <lineage>
        <taxon>Bacteria</taxon>
        <taxon>Pseudomonadati</taxon>
        <taxon>Pseudomonadota</taxon>
        <taxon>Gammaproteobacteria</taxon>
        <taxon>Pasteurellales</taxon>
        <taxon>Pasteurellaceae</taxon>
        <taxon>Aggregatibacter</taxon>
    </lineage>
</organism>
<evidence type="ECO:0000313" key="2">
    <source>
        <dbReference type="Proteomes" id="UP000072236"/>
    </source>
</evidence>
<dbReference type="KEGG" id="aact:ACT75_08375"/>
<sequence length="439" mass="48856">MYKISKEAKEGMHATPEQMGEKLEGLPNDITRCSSECPFSVKIRVLPSTLTPLELEAFNIEAWETWYNDEQNTKPYVPVPGEKGEEKITIEIAVEQRAVESLYVEIIRIAPDTVKSGEILKRFQLAPSDGQRLTEGKGGVAVGIYRWEWDGYINEVLDTKRLKDETTYVRAVGVIGSAFRDDAVQLLAQPFKECAEPVDWLDVRVDRGAKTIDVEWRVAFDDGGVSGKANADTPSFEDLTKLALEGIKKHWGGQINTAKGSYAVKVNPVLATEKAAPSLTLQVEMGSSYNRSVNASCACGTLAKLGRGLGNLFSDVTRVWYLQGYYEQYGSKSDAYNDFMMTSAHEAGHPVLASYAYRSTGLNNYSWVHKGSCKGVLSGYDIPKQGEKGHELYPGIGADLMKYYSRNREIPFSLNDYKSIEYDLKNLVWLSKLFLGGNK</sequence>
<name>A0AAC9F9I4_AGGAC</name>
<evidence type="ECO:0000313" key="1">
    <source>
        <dbReference type="EMBL" id="AMQ94535.1"/>
    </source>
</evidence>
<reference evidence="1 2" key="1">
    <citation type="submission" date="2015-10" db="EMBL/GenBank/DDBJ databases">
        <title>Tn-seq of a polymicrobial infection.</title>
        <authorList>
            <person name="Stacy A."/>
            <person name="Rumbaugh K.P."/>
            <person name="Whiteley M."/>
        </authorList>
    </citation>
    <scope>NUCLEOTIDE SEQUENCE [LARGE SCALE GENOMIC DNA]</scope>
    <source>
        <strain evidence="1 2">624</strain>
    </source>
</reference>
<dbReference type="Proteomes" id="UP000072236">
    <property type="component" value="Chromosome"/>
</dbReference>
<accession>A0AAC9F9I4</accession>
<dbReference type="AlphaFoldDB" id="A0AAC9F9I4"/>
<proteinExistence type="predicted"/>
<gene>
    <name evidence="1" type="ORF">ACT75_08375</name>
</gene>
<dbReference type="RefSeq" id="WP_014702461.1">
    <property type="nucleotide sequence ID" value="NZ_CP012959.1"/>
</dbReference>